<dbReference type="InterPro" id="IPR027417">
    <property type="entry name" value="P-loop_NTPase"/>
</dbReference>
<evidence type="ECO:0000313" key="9">
    <source>
        <dbReference type="EMBL" id="VFJ95395.1"/>
    </source>
</evidence>
<comment type="function">
    <text evidence="5">Catalyzes the phosphorylation of the 3'-hydroxyl group of dephosphocoenzyme A to form coenzyme A.</text>
</comment>
<gene>
    <name evidence="5" type="primary">coaE</name>
    <name evidence="7" type="ORF">BECKH772A_GA0070896_1000117</name>
    <name evidence="8" type="ORF">BECKH772B_GA0070898_100018</name>
    <name evidence="9" type="ORF">BECKH772C_GA0070978_1000217</name>
</gene>
<keyword evidence="5" id="KW-0963">Cytoplasm</keyword>
<keyword evidence="5 9" id="KW-0418">Kinase</keyword>
<dbReference type="PANTHER" id="PTHR10695:SF46">
    <property type="entry name" value="BIFUNCTIONAL COENZYME A SYNTHASE-RELATED"/>
    <property type="match status" value="1"/>
</dbReference>
<dbReference type="AlphaFoldDB" id="A0A450USC7"/>
<accession>A0A450USC7</accession>
<name>A0A450USC7_9GAMM</name>
<dbReference type="PROSITE" id="PS51219">
    <property type="entry name" value="DPCK"/>
    <property type="match status" value="1"/>
</dbReference>
<dbReference type="Pfam" id="PF01121">
    <property type="entry name" value="CoaE"/>
    <property type="match status" value="1"/>
</dbReference>
<dbReference type="UniPathway" id="UPA00241">
    <property type="reaction ID" value="UER00356"/>
</dbReference>
<evidence type="ECO:0000313" key="7">
    <source>
        <dbReference type="EMBL" id="VFJ86359.1"/>
    </source>
</evidence>
<comment type="subcellular location">
    <subcellularLocation>
        <location evidence="5">Cytoplasm</location>
    </subcellularLocation>
</comment>
<evidence type="ECO:0000256" key="4">
    <source>
        <dbReference type="ARBA" id="ARBA00022993"/>
    </source>
</evidence>
<reference evidence="9" key="1">
    <citation type="submission" date="2019-02" db="EMBL/GenBank/DDBJ databases">
        <authorList>
            <person name="Gruber-Vodicka R. H."/>
            <person name="Seah K. B. B."/>
        </authorList>
    </citation>
    <scope>NUCLEOTIDE SEQUENCE</scope>
    <source>
        <strain evidence="9">BECK_SA2B12</strain>
        <strain evidence="7">BECK_SA2B15</strain>
        <strain evidence="8">BECK_SA2B20</strain>
    </source>
</reference>
<protein>
    <recommendedName>
        <fullName evidence="5 6">Dephospho-CoA kinase</fullName>
        <ecNumber evidence="5 6">2.7.1.24</ecNumber>
    </recommendedName>
    <alternativeName>
        <fullName evidence="5">Dephosphocoenzyme A kinase</fullName>
    </alternativeName>
</protein>
<dbReference type="GO" id="GO:0005737">
    <property type="term" value="C:cytoplasm"/>
    <property type="evidence" value="ECO:0007669"/>
    <property type="project" value="UniProtKB-SubCell"/>
</dbReference>
<comment type="pathway">
    <text evidence="5">Cofactor biosynthesis; coenzyme A biosynthesis; CoA from (R)-pantothenate: step 5/5.</text>
</comment>
<organism evidence="9">
    <name type="scientific">Candidatus Kentrum eta</name>
    <dbReference type="NCBI Taxonomy" id="2126337"/>
    <lineage>
        <taxon>Bacteria</taxon>
        <taxon>Pseudomonadati</taxon>
        <taxon>Pseudomonadota</taxon>
        <taxon>Gammaproteobacteria</taxon>
        <taxon>Candidatus Kentrum</taxon>
    </lineage>
</organism>
<evidence type="ECO:0000313" key="8">
    <source>
        <dbReference type="EMBL" id="VFJ88172.1"/>
    </source>
</evidence>
<dbReference type="EMBL" id="CAADFG010000001">
    <property type="protein sequence ID" value="VFJ86359.1"/>
    <property type="molecule type" value="Genomic_DNA"/>
</dbReference>
<dbReference type="GO" id="GO:0004140">
    <property type="term" value="F:dephospho-CoA kinase activity"/>
    <property type="evidence" value="ECO:0007669"/>
    <property type="project" value="UniProtKB-UniRule"/>
</dbReference>
<dbReference type="InterPro" id="IPR001977">
    <property type="entry name" value="Depp_CoAkinase"/>
</dbReference>
<evidence type="ECO:0000256" key="6">
    <source>
        <dbReference type="NCBIfam" id="TIGR00152"/>
    </source>
</evidence>
<dbReference type="PANTHER" id="PTHR10695">
    <property type="entry name" value="DEPHOSPHO-COA KINASE-RELATED"/>
    <property type="match status" value="1"/>
</dbReference>
<dbReference type="NCBIfam" id="TIGR00152">
    <property type="entry name" value="dephospho-CoA kinase"/>
    <property type="match status" value="1"/>
</dbReference>
<dbReference type="GO" id="GO:0005524">
    <property type="term" value="F:ATP binding"/>
    <property type="evidence" value="ECO:0007669"/>
    <property type="project" value="UniProtKB-UniRule"/>
</dbReference>
<sequence length="215" mass="23699">MKRSPLIIGLTGGIASGKTTAARLLVEQGVPVIDADEVARALVEPGQPALDEIVAAFGTDILDPAGRLDRGIVRTRVFSVPGDRRRLERILHPRIKQEMRRRSAAAMGPYRVLAIPLLLETSGKGIGESWPITRILVVDAPVEQQIQRACRRDGTDRATVEAILLTQAGRDRRLAAAQDVITNDRDLEHLRDQVMSLHHRYLGIADNFATMNRPL</sequence>
<dbReference type="GO" id="GO:0015937">
    <property type="term" value="P:coenzyme A biosynthetic process"/>
    <property type="evidence" value="ECO:0007669"/>
    <property type="project" value="UniProtKB-UniRule"/>
</dbReference>
<dbReference type="Gene3D" id="3.40.50.300">
    <property type="entry name" value="P-loop containing nucleotide triphosphate hydrolases"/>
    <property type="match status" value="1"/>
</dbReference>
<dbReference type="EC" id="2.7.1.24" evidence="5 6"/>
<feature type="binding site" evidence="5">
    <location>
        <begin position="15"/>
        <end position="20"/>
    </location>
    <ligand>
        <name>ATP</name>
        <dbReference type="ChEBI" id="CHEBI:30616"/>
    </ligand>
</feature>
<dbReference type="EMBL" id="CAADFI010000001">
    <property type="protein sequence ID" value="VFJ88172.1"/>
    <property type="molecule type" value="Genomic_DNA"/>
</dbReference>
<dbReference type="SUPFAM" id="SSF52540">
    <property type="entry name" value="P-loop containing nucleoside triphosphate hydrolases"/>
    <property type="match status" value="1"/>
</dbReference>
<evidence type="ECO:0000256" key="1">
    <source>
        <dbReference type="ARBA" id="ARBA00009018"/>
    </source>
</evidence>
<keyword evidence="2 5" id="KW-0547">Nucleotide-binding</keyword>
<dbReference type="EMBL" id="CAADFJ010000002">
    <property type="protein sequence ID" value="VFJ95395.1"/>
    <property type="molecule type" value="Genomic_DNA"/>
</dbReference>
<dbReference type="HAMAP" id="MF_00376">
    <property type="entry name" value="Dephospho_CoA_kinase"/>
    <property type="match status" value="1"/>
</dbReference>
<proteinExistence type="inferred from homology"/>
<keyword evidence="3 5" id="KW-0067">ATP-binding</keyword>
<evidence type="ECO:0000256" key="3">
    <source>
        <dbReference type="ARBA" id="ARBA00022840"/>
    </source>
</evidence>
<dbReference type="CDD" id="cd02022">
    <property type="entry name" value="DPCK"/>
    <property type="match status" value="1"/>
</dbReference>
<comment type="catalytic activity">
    <reaction evidence="5">
        <text>3'-dephospho-CoA + ATP = ADP + CoA + H(+)</text>
        <dbReference type="Rhea" id="RHEA:18245"/>
        <dbReference type="ChEBI" id="CHEBI:15378"/>
        <dbReference type="ChEBI" id="CHEBI:30616"/>
        <dbReference type="ChEBI" id="CHEBI:57287"/>
        <dbReference type="ChEBI" id="CHEBI:57328"/>
        <dbReference type="ChEBI" id="CHEBI:456216"/>
        <dbReference type="EC" id="2.7.1.24"/>
    </reaction>
</comment>
<evidence type="ECO:0000256" key="5">
    <source>
        <dbReference type="HAMAP-Rule" id="MF_00376"/>
    </source>
</evidence>
<comment type="similarity">
    <text evidence="1 5">Belongs to the CoaE family.</text>
</comment>
<keyword evidence="4 5" id="KW-0173">Coenzyme A biosynthesis</keyword>
<keyword evidence="5" id="KW-0808">Transferase</keyword>
<evidence type="ECO:0000256" key="2">
    <source>
        <dbReference type="ARBA" id="ARBA00022741"/>
    </source>
</evidence>